<evidence type="ECO:0000256" key="7">
    <source>
        <dbReference type="ARBA" id="ARBA00023136"/>
    </source>
</evidence>
<dbReference type="AlphaFoldDB" id="A0A2I1K547"/>
<feature type="transmembrane region" description="Helical" evidence="8">
    <location>
        <begin position="12"/>
        <end position="36"/>
    </location>
</feature>
<feature type="transmembrane region" description="Helical" evidence="8">
    <location>
        <begin position="57"/>
        <end position="80"/>
    </location>
</feature>
<dbReference type="InterPro" id="IPR000245">
    <property type="entry name" value="ATPase_proteolipid_csu"/>
</dbReference>
<keyword evidence="5 8" id="KW-1133">Transmembrane helix</keyword>
<evidence type="ECO:0000256" key="2">
    <source>
        <dbReference type="ARBA" id="ARBA00007296"/>
    </source>
</evidence>
<evidence type="ECO:0000256" key="5">
    <source>
        <dbReference type="ARBA" id="ARBA00022989"/>
    </source>
</evidence>
<dbReference type="InterPro" id="IPR035921">
    <property type="entry name" value="F/V-ATP_Csub_sf"/>
</dbReference>
<dbReference type="SUPFAM" id="SSF81333">
    <property type="entry name" value="F1F0 ATP synthase subunit C"/>
    <property type="match status" value="2"/>
</dbReference>
<dbReference type="Pfam" id="PF00137">
    <property type="entry name" value="ATP-synt_C"/>
    <property type="match status" value="2"/>
</dbReference>
<dbReference type="PANTHER" id="PTHR10263">
    <property type="entry name" value="V-TYPE PROTON ATPASE PROTEOLIPID SUBUNIT"/>
    <property type="match status" value="1"/>
</dbReference>
<evidence type="ECO:0000256" key="4">
    <source>
        <dbReference type="ARBA" id="ARBA00022692"/>
    </source>
</evidence>
<evidence type="ECO:0000313" key="11">
    <source>
        <dbReference type="Proteomes" id="UP000234384"/>
    </source>
</evidence>
<dbReference type="FunFam" id="1.20.120.610:FF:000005">
    <property type="entry name" value="V-type sodium ATPase subunit K"/>
    <property type="match status" value="1"/>
</dbReference>
<keyword evidence="10" id="KW-0378">Hydrolase</keyword>
<feature type="domain" description="V-ATPase proteolipid subunit C-like" evidence="9">
    <location>
        <begin position="96"/>
        <end position="154"/>
    </location>
</feature>
<evidence type="ECO:0000256" key="6">
    <source>
        <dbReference type="ARBA" id="ARBA00023065"/>
    </source>
</evidence>
<reference evidence="10 11" key="1">
    <citation type="submission" date="2017-12" db="EMBL/GenBank/DDBJ databases">
        <title>Phylogenetic diversity of female urinary microbiome.</title>
        <authorList>
            <person name="Thomas-White K."/>
            <person name="Wolfe A.J."/>
        </authorList>
    </citation>
    <scope>NUCLEOTIDE SEQUENCE [LARGE SCALE GENOMIC DNA]</scope>
    <source>
        <strain evidence="10 11">UMB0898</strain>
    </source>
</reference>
<evidence type="ECO:0000256" key="3">
    <source>
        <dbReference type="ARBA" id="ARBA00022448"/>
    </source>
</evidence>
<keyword evidence="6 8" id="KW-0406">Ion transport</keyword>
<dbReference type="InterPro" id="IPR002379">
    <property type="entry name" value="ATPase_proteolipid_c-like_dom"/>
</dbReference>
<name>A0A2I1K547_9LACT</name>
<comment type="subcellular location">
    <subcellularLocation>
        <location evidence="1">Membrane</location>
        <topology evidence="1">Multi-pass membrane protein</topology>
    </subcellularLocation>
</comment>
<evidence type="ECO:0000256" key="1">
    <source>
        <dbReference type="ARBA" id="ARBA00004141"/>
    </source>
</evidence>
<dbReference type="RefSeq" id="WP_101953686.1">
    <property type="nucleotide sequence ID" value="NZ_PKHE01000001.1"/>
</dbReference>
<proteinExistence type="inferred from homology"/>
<accession>A0A2I1K547</accession>
<dbReference type="GO" id="GO:0016787">
    <property type="term" value="F:hydrolase activity"/>
    <property type="evidence" value="ECO:0007669"/>
    <property type="project" value="UniProtKB-KW"/>
</dbReference>
<keyword evidence="7 8" id="KW-0472">Membrane</keyword>
<organism evidence="10 11">
    <name type="scientific">Falseniella ignava</name>
    <dbReference type="NCBI Taxonomy" id="137730"/>
    <lineage>
        <taxon>Bacteria</taxon>
        <taxon>Bacillati</taxon>
        <taxon>Bacillota</taxon>
        <taxon>Bacilli</taxon>
        <taxon>Lactobacillales</taxon>
        <taxon>Aerococcaceae</taxon>
        <taxon>Falseniella</taxon>
    </lineage>
</organism>
<dbReference type="NCBIfam" id="NF005124">
    <property type="entry name" value="PRK06558.1"/>
    <property type="match status" value="1"/>
</dbReference>
<dbReference type="PRINTS" id="PR00122">
    <property type="entry name" value="VACATPASE"/>
</dbReference>
<dbReference type="EC" id="3.6.3.14" evidence="10"/>
<dbReference type="Gene3D" id="1.20.120.610">
    <property type="entry name" value="lithium bound rotor ring of v- atpase"/>
    <property type="match status" value="1"/>
</dbReference>
<feature type="domain" description="V-ATPase proteolipid subunit C-like" evidence="9">
    <location>
        <begin position="19"/>
        <end position="78"/>
    </location>
</feature>
<evidence type="ECO:0000256" key="8">
    <source>
        <dbReference type="RuleBase" id="RU363060"/>
    </source>
</evidence>
<dbReference type="CDD" id="cd18180">
    <property type="entry name" value="ATP-synt_Vo_Ao_c_NTPK_rpt2"/>
    <property type="match status" value="1"/>
</dbReference>
<evidence type="ECO:0000313" key="10">
    <source>
        <dbReference type="EMBL" id="PKY90756.1"/>
    </source>
</evidence>
<dbReference type="CDD" id="cd18179">
    <property type="entry name" value="ATP-synt_Vo_Ao_c_NTPK_rpt1"/>
    <property type="match status" value="1"/>
</dbReference>
<protein>
    <submittedName>
        <fullName evidence="10">V-type ATP synthase subunit K</fullName>
        <ecNumber evidence="10">3.6.3.14</ecNumber>
    </submittedName>
</protein>
<dbReference type="GO" id="GO:0046961">
    <property type="term" value="F:proton-transporting ATPase activity, rotational mechanism"/>
    <property type="evidence" value="ECO:0007669"/>
    <property type="project" value="InterPro"/>
</dbReference>
<dbReference type="EMBL" id="PKHE01000001">
    <property type="protein sequence ID" value="PKY90756.1"/>
    <property type="molecule type" value="Genomic_DNA"/>
</dbReference>
<comment type="caution">
    <text evidence="10">The sequence shown here is derived from an EMBL/GenBank/DDBJ whole genome shotgun (WGS) entry which is preliminary data.</text>
</comment>
<dbReference type="GO" id="GO:0033179">
    <property type="term" value="C:proton-transporting V-type ATPase, V0 domain"/>
    <property type="evidence" value="ECO:0007669"/>
    <property type="project" value="InterPro"/>
</dbReference>
<gene>
    <name evidence="10" type="ORF">CYJ57_00865</name>
</gene>
<dbReference type="OrthoDB" id="384481at2"/>
<keyword evidence="3 8" id="KW-0813">Transport</keyword>
<comment type="similarity">
    <text evidence="2 8">Belongs to the V-ATPase proteolipid subunit family.</text>
</comment>
<keyword evidence="4 8" id="KW-0812">Transmembrane</keyword>
<evidence type="ECO:0000259" key="9">
    <source>
        <dbReference type="Pfam" id="PF00137"/>
    </source>
</evidence>
<dbReference type="Proteomes" id="UP000234384">
    <property type="component" value="Unassembled WGS sequence"/>
</dbReference>
<sequence>MEFITAFFGENIGLILGGFGVAFATFMAGTGSAIAVGMAGESASALVKEKPELFGQALVLQLLPATQGLYGFVMGLLILLNLEPGMSASTGWYYFMCSLPVGIAGYTSAPYQARASIAGMQILAQRPENATQGIVFSAMVETYAILGLVISILMFLFGN</sequence>
<feature type="transmembrane region" description="Helical" evidence="8">
    <location>
        <begin position="134"/>
        <end position="157"/>
    </location>
</feature>
<feature type="transmembrane region" description="Helical" evidence="8">
    <location>
        <begin position="92"/>
        <end position="113"/>
    </location>
</feature>